<reference evidence="3 4" key="2">
    <citation type="submission" date="2016-10" db="EMBL/GenBank/DDBJ databases">
        <authorList>
            <person name="Varghese N."/>
            <person name="Submissions S."/>
        </authorList>
    </citation>
    <scope>NUCLEOTIDE SEQUENCE [LARGE SCALE GENOMIC DNA]</scope>
    <source>
        <strain evidence="4">ATCC 20501</strain>
        <strain evidence="2 3">CGMCC 4.3529</strain>
    </source>
</reference>
<protein>
    <submittedName>
        <fullName evidence="1">Uncharacterized protein</fullName>
    </submittedName>
</protein>
<proteinExistence type="predicted"/>
<name>A0A1H6E0G7_9PSEU</name>
<evidence type="ECO:0000313" key="3">
    <source>
        <dbReference type="Proteomes" id="UP000199690"/>
    </source>
</evidence>
<dbReference type="Proteomes" id="UP000236729">
    <property type="component" value="Unassembled WGS sequence"/>
</dbReference>
<evidence type="ECO:0000313" key="4">
    <source>
        <dbReference type="Proteomes" id="UP000236729"/>
    </source>
</evidence>
<keyword evidence="3" id="KW-1185">Reference proteome</keyword>
<dbReference type="SMR" id="A0A1H6E0G7"/>
<sequence length="53" mass="5970">MESTEPGQQSEVRSHYQLEFLHEEAPNAFDVGYAAEIRAALEDQYNGESPGDR</sequence>
<dbReference type="AlphaFoldDB" id="A0A1H6E0G7"/>
<accession>A0A1H6E0G7</accession>
<dbReference type="Proteomes" id="UP000199690">
    <property type="component" value="Unassembled WGS sequence"/>
</dbReference>
<evidence type="ECO:0000313" key="2">
    <source>
        <dbReference type="EMBL" id="SFD91673.1"/>
    </source>
</evidence>
<evidence type="ECO:0000313" key="1">
    <source>
        <dbReference type="EMBL" id="SEG90486.1"/>
    </source>
</evidence>
<reference evidence="1" key="1">
    <citation type="submission" date="2016-10" db="EMBL/GenBank/DDBJ databases">
        <authorList>
            <person name="de Groot N.N."/>
        </authorList>
    </citation>
    <scope>NUCLEOTIDE SEQUENCE [LARGE SCALE GENOMIC DNA]</scope>
    <source>
        <strain evidence="1">ATCC 20501</strain>
    </source>
</reference>
<dbReference type="EMBL" id="FOME01000007">
    <property type="protein sequence ID" value="SFD91673.1"/>
    <property type="molecule type" value="Genomic_DNA"/>
</dbReference>
<gene>
    <name evidence="1" type="ORF">SAMN02982929_05242</name>
    <name evidence="2" type="ORF">SAMN05216506_107216</name>
</gene>
<organism evidence="1 4">
    <name type="scientific">Saccharopolyspora kobensis</name>
    <dbReference type="NCBI Taxonomy" id="146035"/>
    <lineage>
        <taxon>Bacteria</taxon>
        <taxon>Bacillati</taxon>
        <taxon>Actinomycetota</taxon>
        <taxon>Actinomycetes</taxon>
        <taxon>Pseudonocardiales</taxon>
        <taxon>Pseudonocardiaceae</taxon>
        <taxon>Saccharopolyspora</taxon>
    </lineage>
</organism>
<accession>A0A1I1WE41</accession>
<dbReference type="EMBL" id="FNVB01000008">
    <property type="protein sequence ID" value="SEG90486.1"/>
    <property type="molecule type" value="Genomic_DNA"/>
</dbReference>